<dbReference type="InterPro" id="IPR021445">
    <property type="entry name" value="DUF3095"/>
</dbReference>
<dbReference type="STRING" id="1513793.SAMN06296036_103286"/>
<evidence type="ECO:0000313" key="2">
    <source>
        <dbReference type="Proteomes" id="UP000192907"/>
    </source>
</evidence>
<proteinExistence type="predicted"/>
<reference evidence="2" key="1">
    <citation type="submission" date="2017-04" db="EMBL/GenBank/DDBJ databases">
        <authorList>
            <person name="Varghese N."/>
            <person name="Submissions S."/>
        </authorList>
    </citation>
    <scope>NUCLEOTIDE SEQUENCE [LARGE SCALE GENOMIC DNA]</scope>
    <source>
        <strain evidence="2">RKEM611</strain>
    </source>
</reference>
<sequence>MLNFFEQMPSFSEFDQFKNPKHYQPLPDSWTLIVADLKSSTDHIALGRYKDVNLIAAGCISQVVKCAPKIIPYSFGGDGAFVAVPQEIVEQALKRLRAYSRFVRRTLDLELRLAAFSSQDFKAAGVQVQVAKFLNGRGVQGYFRGNGLEWAERELKDQYAHNQIHLAEDESSSFKFSNIFCRWQPIPSHSGKITTLIIKNNGRTESEQQAIYEEIGLLTKNFYSAEQNRPVKVDDFKLISSFDQLRTECMLKCQSNNTLIQKLYAWRCLVLHQVVKFMIHFFNVKKGEIDFNRYRQDMTHSSDYRKYDGLLRMVVDLSPIEINGLRRTLEIMEQQGKISFGLHMSDTALMTCMVFSAVNHIHFIDGGEGGYMKAANILKAKLEKQEPQYQAVLGQ</sequence>
<organism evidence="1 2">
    <name type="scientific">Pseudobacteriovorax antillogorgiicola</name>
    <dbReference type="NCBI Taxonomy" id="1513793"/>
    <lineage>
        <taxon>Bacteria</taxon>
        <taxon>Pseudomonadati</taxon>
        <taxon>Bdellovibrionota</taxon>
        <taxon>Oligoflexia</taxon>
        <taxon>Oligoflexales</taxon>
        <taxon>Pseudobacteriovoracaceae</taxon>
        <taxon>Pseudobacteriovorax</taxon>
    </lineage>
</organism>
<name>A0A1Y6BBK8_9BACT</name>
<gene>
    <name evidence="1" type="ORF">SAMN06296036_103286</name>
</gene>
<dbReference type="Pfam" id="PF11294">
    <property type="entry name" value="DUF3095"/>
    <property type="match status" value="1"/>
</dbReference>
<dbReference type="AlphaFoldDB" id="A0A1Y6BBK8"/>
<dbReference type="RefSeq" id="WP_132315851.1">
    <property type="nucleotide sequence ID" value="NZ_FWZT01000003.1"/>
</dbReference>
<protein>
    <recommendedName>
        <fullName evidence="3">DUF3095 domain-containing protein</fullName>
    </recommendedName>
</protein>
<keyword evidence="2" id="KW-1185">Reference proteome</keyword>
<evidence type="ECO:0008006" key="3">
    <source>
        <dbReference type="Google" id="ProtNLM"/>
    </source>
</evidence>
<accession>A0A1Y6BBK8</accession>
<dbReference type="Proteomes" id="UP000192907">
    <property type="component" value="Unassembled WGS sequence"/>
</dbReference>
<dbReference type="OrthoDB" id="5342145at2"/>
<evidence type="ECO:0000313" key="1">
    <source>
        <dbReference type="EMBL" id="SMF02739.1"/>
    </source>
</evidence>
<dbReference type="EMBL" id="FWZT01000003">
    <property type="protein sequence ID" value="SMF02739.1"/>
    <property type="molecule type" value="Genomic_DNA"/>
</dbReference>